<dbReference type="NCBIfam" id="TIGR00043">
    <property type="entry name" value="rRNA maturation RNase YbeY"/>
    <property type="match status" value="1"/>
</dbReference>
<comment type="similarity">
    <text evidence="1 8">Belongs to the endoribonuclease YbeY family.</text>
</comment>
<dbReference type="PANTHER" id="PTHR46986:SF1">
    <property type="entry name" value="ENDORIBONUCLEASE YBEY, CHLOROPLASTIC"/>
    <property type="match status" value="1"/>
</dbReference>
<dbReference type="GO" id="GO:0004222">
    <property type="term" value="F:metalloendopeptidase activity"/>
    <property type="evidence" value="ECO:0007669"/>
    <property type="project" value="InterPro"/>
</dbReference>
<evidence type="ECO:0000313" key="9">
    <source>
        <dbReference type="EMBL" id="SCB74074.1"/>
    </source>
</evidence>
<reference evidence="10" key="1">
    <citation type="submission" date="2016-08" db="EMBL/GenBank/DDBJ databases">
        <authorList>
            <person name="Varghese N."/>
            <person name="Submissions Spin"/>
        </authorList>
    </citation>
    <scope>NUCLEOTIDE SEQUENCE [LARGE SCALE GENOMIC DNA]</scope>
    <source>
        <strain evidence="10">R-53248</strain>
    </source>
</reference>
<dbReference type="GO" id="GO:0004521">
    <property type="term" value="F:RNA endonuclease activity"/>
    <property type="evidence" value="ECO:0007669"/>
    <property type="project" value="UniProtKB-UniRule"/>
</dbReference>
<dbReference type="EMBL" id="FMAQ01000001">
    <property type="protein sequence ID" value="SCB74074.1"/>
    <property type="molecule type" value="Genomic_DNA"/>
</dbReference>
<dbReference type="AlphaFoldDB" id="A0A1C3YVD6"/>
<keyword evidence="8" id="KW-0698">rRNA processing</keyword>
<dbReference type="Gene3D" id="3.40.390.30">
    <property type="entry name" value="Metalloproteases ('zincins'), catalytic domain"/>
    <property type="match status" value="1"/>
</dbReference>
<organism evidence="9 10">
    <name type="scientific">Gilliamella bombicola</name>
    <dbReference type="NCBI Taxonomy" id="1798182"/>
    <lineage>
        <taxon>Bacteria</taxon>
        <taxon>Pseudomonadati</taxon>
        <taxon>Pseudomonadota</taxon>
        <taxon>Gammaproteobacteria</taxon>
        <taxon>Orbales</taxon>
        <taxon>Orbaceae</taxon>
        <taxon>Gilliamella</taxon>
    </lineage>
</organism>
<dbReference type="STRING" id="1798182.GA0061081_101136"/>
<keyword evidence="2 8" id="KW-0690">Ribosome biogenesis</keyword>
<dbReference type="Proteomes" id="UP000199670">
    <property type="component" value="Unassembled WGS sequence"/>
</dbReference>
<evidence type="ECO:0000256" key="5">
    <source>
        <dbReference type="ARBA" id="ARBA00022759"/>
    </source>
</evidence>
<dbReference type="GO" id="GO:0008270">
    <property type="term" value="F:zinc ion binding"/>
    <property type="evidence" value="ECO:0007669"/>
    <property type="project" value="UniProtKB-UniRule"/>
</dbReference>
<keyword evidence="6 8" id="KW-0378">Hydrolase</keyword>
<keyword evidence="8" id="KW-0963">Cytoplasm</keyword>
<protein>
    <recommendedName>
        <fullName evidence="8">Endoribonuclease YbeY</fullName>
        <ecNumber evidence="8">3.1.-.-</ecNumber>
    </recommendedName>
</protein>
<evidence type="ECO:0000256" key="6">
    <source>
        <dbReference type="ARBA" id="ARBA00022801"/>
    </source>
</evidence>
<sequence length="155" mass="17837">MSAIILDLQIATEDNQNLPAEAQILQWLEVILPQFVDNAELTIRIVDEQESQQLNNTYRHKDKPTNVLSFPFESPIEIDVPLLGDLIICKQVVEAEAKQQHKSLTSHWAHMIVHGCLHLLGYDHILDEEAEEMENIEIDIMQQLGFEDPYQPIDE</sequence>
<dbReference type="PANTHER" id="PTHR46986">
    <property type="entry name" value="ENDORIBONUCLEASE YBEY, CHLOROPLASTIC"/>
    <property type="match status" value="1"/>
</dbReference>
<dbReference type="HAMAP" id="MF_00009">
    <property type="entry name" value="Endoribonucl_YbeY"/>
    <property type="match status" value="1"/>
</dbReference>
<dbReference type="SUPFAM" id="SSF55486">
    <property type="entry name" value="Metalloproteases ('zincins'), catalytic domain"/>
    <property type="match status" value="1"/>
</dbReference>
<dbReference type="Pfam" id="PF02130">
    <property type="entry name" value="YbeY"/>
    <property type="match status" value="1"/>
</dbReference>
<evidence type="ECO:0000256" key="4">
    <source>
        <dbReference type="ARBA" id="ARBA00022723"/>
    </source>
</evidence>
<keyword evidence="5 8" id="KW-0255">Endonuclease</keyword>
<dbReference type="GO" id="GO:0005737">
    <property type="term" value="C:cytoplasm"/>
    <property type="evidence" value="ECO:0007669"/>
    <property type="project" value="UniProtKB-SubCell"/>
</dbReference>
<dbReference type="OrthoDB" id="9807740at2"/>
<keyword evidence="10" id="KW-1185">Reference proteome</keyword>
<dbReference type="EC" id="3.1.-.-" evidence="8"/>
<keyword evidence="3 8" id="KW-0540">Nuclease</keyword>
<feature type="binding site" evidence="8">
    <location>
        <position position="124"/>
    </location>
    <ligand>
        <name>Zn(2+)</name>
        <dbReference type="ChEBI" id="CHEBI:29105"/>
        <note>catalytic</note>
    </ligand>
</feature>
<feature type="binding site" evidence="8">
    <location>
        <position position="114"/>
    </location>
    <ligand>
        <name>Zn(2+)</name>
        <dbReference type="ChEBI" id="CHEBI:29105"/>
        <note>catalytic</note>
    </ligand>
</feature>
<dbReference type="InterPro" id="IPR020549">
    <property type="entry name" value="YbeY_CS"/>
</dbReference>
<evidence type="ECO:0000313" key="10">
    <source>
        <dbReference type="Proteomes" id="UP000199670"/>
    </source>
</evidence>
<proteinExistence type="inferred from homology"/>
<dbReference type="GO" id="GO:0006364">
    <property type="term" value="P:rRNA processing"/>
    <property type="evidence" value="ECO:0007669"/>
    <property type="project" value="UniProtKB-UniRule"/>
</dbReference>
<comment type="function">
    <text evidence="8">Single strand-specific metallo-endoribonuclease involved in late-stage 70S ribosome quality control and in maturation of the 3' terminus of the 16S rRNA.</text>
</comment>
<keyword evidence="7 8" id="KW-0862">Zinc</keyword>
<feature type="binding site" evidence="8">
    <location>
        <position position="118"/>
    </location>
    <ligand>
        <name>Zn(2+)</name>
        <dbReference type="ChEBI" id="CHEBI:29105"/>
        <note>catalytic</note>
    </ligand>
</feature>
<accession>A0A1C3YVD6</accession>
<dbReference type="InterPro" id="IPR023091">
    <property type="entry name" value="MetalPrtase_cat_dom_sf_prd"/>
</dbReference>
<dbReference type="InterPro" id="IPR002036">
    <property type="entry name" value="YbeY"/>
</dbReference>
<name>A0A1C3YVD6_9GAMM</name>
<keyword evidence="4 8" id="KW-0479">Metal-binding</keyword>
<evidence type="ECO:0000256" key="7">
    <source>
        <dbReference type="ARBA" id="ARBA00022833"/>
    </source>
</evidence>
<comment type="subcellular location">
    <subcellularLocation>
        <location evidence="8">Cytoplasm</location>
    </subcellularLocation>
</comment>
<evidence type="ECO:0000256" key="2">
    <source>
        <dbReference type="ARBA" id="ARBA00022517"/>
    </source>
</evidence>
<dbReference type="PROSITE" id="PS01306">
    <property type="entry name" value="UPF0054"/>
    <property type="match status" value="1"/>
</dbReference>
<comment type="cofactor">
    <cofactor evidence="8">
        <name>Zn(2+)</name>
        <dbReference type="ChEBI" id="CHEBI:29105"/>
    </cofactor>
    <text evidence="8">Binds 1 zinc ion.</text>
</comment>
<evidence type="ECO:0000256" key="8">
    <source>
        <dbReference type="HAMAP-Rule" id="MF_00009"/>
    </source>
</evidence>
<evidence type="ECO:0000256" key="1">
    <source>
        <dbReference type="ARBA" id="ARBA00010875"/>
    </source>
</evidence>
<evidence type="ECO:0000256" key="3">
    <source>
        <dbReference type="ARBA" id="ARBA00022722"/>
    </source>
</evidence>
<dbReference type="RefSeq" id="WP_091346130.1">
    <property type="nucleotide sequence ID" value="NZ_FMAQ01000001.1"/>
</dbReference>
<gene>
    <name evidence="8" type="primary">ybeY</name>
    <name evidence="9" type="ORF">GA0061081_101136</name>
</gene>